<evidence type="ECO:0000313" key="2">
    <source>
        <dbReference type="EMBL" id="MEA5140746.1"/>
    </source>
</evidence>
<proteinExistence type="predicted"/>
<protein>
    <submittedName>
        <fullName evidence="2">Thioredoxin family protein</fullName>
    </submittedName>
</protein>
<dbReference type="InterPro" id="IPR000866">
    <property type="entry name" value="AhpC/TSA"/>
</dbReference>
<reference evidence="2 3" key="1">
    <citation type="submission" date="2023-12" db="EMBL/GenBank/DDBJ databases">
        <title>Novel species of the genus Arcicella isolated from rivers.</title>
        <authorList>
            <person name="Lu H."/>
        </authorList>
    </citation>
    <scope>NUCLEOTIDE SEQUENCE [LARGE SCALE GENOMIC DNA]</scope>
    <source>
        <strain evidence="2 3">KCTC 23307</strain>
    </source>
</reference>
<sequence>MKKLTQKIKPIYTLGFLLIGLSFLFAFKSDKNGVADKGYAIGDVVADFKLKSTSGKYVSMADNRLAKGYIIVFMCNHCPFSKAYESRIMALDRKFAYLGYPVLAINPNDPNAYEEDSFENMQAIAKAKGYSFSYLQDESQATARAFGASRTPSVYVVKKEGDKFILQYIGGIDDNTQDPNSVTKRYVEDAVSNLLAGKPVVGNFTKTVGCAIKWKDA</sequence>
<name>A0ABU5QD22_9BACT</name>
<evidence type="ECO:0000259" key="1">
    <source>
        <dbReference type="PROSITE" id="PS51352"/>
    </source>
</evidence>
<feature type="domain" description="Thioredoxin" evidence="1">
    <location>
        <begin position="39"/>
        <end position="192"/>
    </location>
</feature>
<dbReference type="InterPro" id="IPR047262">
    <property type="entry name" value="PRX-like1"/>
</dbReference>
<dbReference type="RefSeq" id="WP_323297901.1">
    <property type="nucleotide sequence ID" value="NZ_JAYFUM010000020.1"/>
</dbReference>
<keyword evidence="3" id="KW-1185">Reference proteome</keyword>
<dbReference type="Gene3D" id="3.40.30.10">
    <property type="entry name" value="Glutaredoxin"/>
    <property type="match status" value="1"/>
</dbReference>
<dbReference type="CDD" id="cd02969">
    <property type="entry name" value="PRX_like1"/>
    <property type="match status" value="1"/>
</dbReference>
<organism evidence="2 3">
    <name type="scientific">Arcicella rigui</name>
    <dbReference type="NCBI Taxonomy" id="797020"/>
    <lineage>
        <taxon>Bacteria</taxon>
        <taxon>Pseudomonadati</taxon>
        <taxon>Bacteroidota</taxon>
        <taxon>Cytophagia</taxon>
        <taxon>Cytophagales</taxon>
        <taxon>Flectobacillaceae</taxon>
        <taxon>Arcicella</taxon>
    </lineage>
</organism>
<dbReference type="PANTHER" id="PTHR43640">
    <property type="entry name" value="OS07G0260300 PROTEIN"/>
    <property type="match status" value="1"/>
</dbReference>
<accession>A0ABU5QD22</accession>
<evidence type="ECO:0000313" key="3">
    <source>
        <dbReference type="Proteomes" id="UP001302949"/>
    </source>
</evidence>
<dbReference type="InterPro" id="IPR036249">
    <property type="entry name" value="Thioredoxin-like_sf"/>
</dbReference>
<dbReference type="PANTHER" id="PTHR43640:SF1">
    <property type="entry name" value="THIOREDOXIN-DEPENDENT PEROXIREDOXIN"/>
    <property type="match status" value="1"/>
</dbReference>
<comment type="caution">
    <text evidence="2">The sequence shown here is derived from an EMBL/GenBank/DDBJ whole genome shotgun (WGS) entry which is preliminary data.</text>
</comment>
<dbReference type="Pfam" id="PF00578">
    <property type="entry name" value="AhpC-TSA"/>
    <property type="match status" value="1"/>
</dbReference>
<dbReference type="EMBL" id="JAYFUM010000020">
    <property type="protein sequence ID" value="MEA5140746.1"/>
    <property type="molecule type" value="Genomic_DNA"/>
</dbReference>
<dbReference type="PROSITE" id="PS51352">
    <property type="entry name" value="THIOREDOXIN_2"/>
    <property type="match status" value="1"/>
</dbReference>
<gene>
    <name evidence="2" type="ORF">VB248_16470</name>
</gene>
<dbReference type="SUPFAM" id="SSF52833">
    <property type="entry name" value="Thioredoxin-like"/>
    <property type="match status" value="1"/>
</dbReference>
<dbReference type="Proteomes" id="UP001302949">
    <property type="component" value="Unassembled WGS sequence"/>
</dbReference>
<dbReference type="InterPro" id="IPR013766">
    <property type="entry name" value="Thioredoxin_domain"/>
</dbReference>